<evidence type="ECO:0000313" key="2">
    <source>
        <dbReference type="Proteomes" id="UP000824782"/>
    </source>
</evidence>
<protein>
    <submittedName>
        <fullName evidence="1">Uncharacterized protein</fullName>
    </submittedName>
</protein>
<dbReference type="AlphaFoldDB" id="A0AAV7C387"/>
<comment type="caution">
    <text evidence="1">The sequence shown here is derived from an EMBL/GenBank/DDBJ whole genome shotgun (WGS) entry which is preliminary data.</text>
</comment>
<evidence type="ECO:0000313" key="1">
    <source>
        <dbReference type="EMBL" id="KAG8579156.1"/>
    </source>
</evidence>
<sequence>MVRRLDSSLAQPKHFTGLMQLHGLQLQGPHLLSDWTHISFCLMCSDCAGLGPEWLSRGPKSLLQYSNICLHFTCLTNVPCD</sequence>
<name>A0AAV7C387_ENGPU</name>
<reference evidence="1" key="1">
    <citation type="thesis" date="2020" institute="ProQuest LLC" country="789 East Eisenhower Parkway, Ann Arbor, MI, USA">
        <title>Comparative Genomics and Chromosome Evolution.</title>
        <authorList>
            <person name="Mudd A.B."/>
        </authorList>
    </citation>
    <scope>NUCLEOTIDE SEQUENCE</scope>
    <source>
        <strain evidence="1">237g6f4</strain>
        <tissue evidence="1">Blood</tissue>
    </source>
</reference>
<proteinExistence type="predicted"/>
<accession>A0AAV7C387</accession>
<dbReference type="EMBL" id="WNYA01000004">
    <property type="protein sequence ID" value="KAG8579156.1"/>
    <property type="molecule type" value="Genomic_DNA"/>
</dbReference>
<dbReference type="Proteomes" id="UP000824782">
    <property type="component" value="Unassembled WGS sequence"/>
</dbReference>
<keyword evidence="2" id="KW-1185">Reference proteome</keyword>
<gene>
    <name evidence="1" type="ORF">GDO81_010733</name>
</gene>
<organism evidence="1 2">
    <name type="scientific">Engystomops pustulosus</name>
    <name type="common">Tungara frog</name>
    <name type="synonym">Physalaemus pustulosus</name>
    <dbReference type="NCBI Taxonomy" id="76066"/>
    <lineage>
        <taxon>Eukaryota</taxon>
        <taxon>Metazoa</taxon>
        <taxon>Chordata</taxon>
        <taxon>Craniata</taxon>
        <taxon>Vertebrata</taxon>
        <taxon>Euteleostomi</taxon>
        <taxon>Amphibia</taxon>
        <taxon>Batrachia</taxon>
        <taxon>Anura</taxon>
        <taxon>Neobatrachia</taxon>
        <taxon>Hyloidea</taxon>
        <taxon>Leptodactylidae</taxon>
        <taxon>Leiuperinae</taxon>
        <taxon>Engystomops</taxon>
    </lineage>
</organism>